<protein>
    <submittedName>
        <fullName evidence="2">PrsW family intramembrane metalloprotease</fullName>
    </submittedName>
</protein>
<dbReference type="EMBL" id="JBHMDM010000007">
    <property type="protein sequence ID" value="MFB9378562.1"/>
    <property type="molecule type" value="Genomic_DNA"/>
</dbReference>
<dbReference type="Pfam" id="PF13367">
    <property type="entry name" value="PrsW-protease"/>
    <property type="match status" value="1"/>
</dbReference>
<evidence type="ECO:0000256" key="1">
    <source>
        <dbReference type="SAM" id="Phobius"/>
    </source>
</evidence>
<name>A0ABV5LWT8_9ACTN</name>
<dbReference type="PANTHER" id="PTHR36844:SF1">
    <property type="entry name" value="PROTEASE PRSW"/>
    <property type="match status" value="1"/>
</dbReference>
<reference evidence="2 3" key="1">
    <citation type="submission" date="2024-09" db="EMBL/GenBank/DDBJ databases">
        <authorList>
            <person name="Sun Q."/>
            <person name="Mori K."/>
        </authorList>
    </citation>
    <scope>NUCLEOTIDE SEQUENCE [LARGE SCALE GENOMIC DNA]</scope>
    <source>
        <strain evidence="2 3">TISTR 1856</strain>
    </source>
</reference>
<dbReference type="GO" id="GO:0008237">
    <property type="term" value="F:metallopeptidase activity"/>
    <property type="evidence" value="ECO:0007669"/>
    <property type="project" value="UniProtKB-KW"/>
</dbReference>
<keyword evidence="2" id="KW-0378">Hydrolase</keyword>
<keyword evidence="1" id="KW-0812">Transmembrane</keyword>
<evidence type="ECO:0000313" key="2">
    <source>
        <dbReference type="EMBL" id="MFB9378562.1"/>
    </source>
</evidence>
<proteinExistence type="predicted"/>
<sequence length="390" mass="40603">MAVDAPGDAGQDRPPVPSPPAARAWRISLTVVTVLVLTVCGVLSLTAVTMEIGLTGLLPGILLAAVPVGPVLACVVWLDRYEAEPPHLLAFAFGWGACVASLGALVLNSLSYDLLVDAVGDVTNTSVVVAPVVEEVLKGLGVLLLVLAQRRQFDGVVDGIVYAAFVGVGFAFLENILYLGRALGSDGGAGLVAVFVLRCLVSPFAHPLFTMAVGVGLGLAVRGRGPLRRVGAPVLGLLVAIGLHALWNLSASGAAATFIEFYLLLQLPVFVCAVGVALAARVRESRVVSRHLQVYVRAGWISGEEVHMLSSPARRREAVASARRVGGRTAALAVRDFAETATDLAFRRDRVARGVVGAVPAAELADLHRLAAARAVAVALLHGADPRTRL</sequence>
<keyword evidence="1" id="KW-1133">Transmembrane helix</keyword>
<feature type="transmembrane region" description="Helical" evidence="1">
    <location>
        <begin position="27"/>
        <end position="50"/>
    </location>
</feature>
<feature type="transmembrane region" description="Helical" evidence="1">
    <location>
        <begin position="160"/>
        <end position="179"/>
    </location>
</feature>
<feature type="transmembrane region" description="Helical" evidence="1">
    <location>
        <begin position="88"/>
        <end position="107"/>
    </location>
</feature>
<feature type="transmembrane region" description="Helical" evidence="1">
    <location>
        <begin position="191"/>
        <end position="218"/>
    </location>
</feature>
<keyword evidence="2" id="KW-0645">Protease</keyword>
<organism evidence="2 3">
    <name type="scientific">Kineococcus gynurae</name>
    <dbReference type="NCBI Taxonomy" id="452979"/>
    <lineage>
        <taxon>Bacteria</taxon>
        <taxon>Bacillati</taxon>
        <taxon>Actinomycetota</taxon>
        <taxon>Actinomycetes</taxon>
        <taxon>Kineosporiales</taxon>
        <taxon>Kineosporiaceae</taxon>
        <taxon>Kineococcus</taxon>
    </lineage>
</organism>
<keyword evidence="3" id="KW-1185">Reference proteome</keyword>
<dbReference type="PANTHER" id="PTHR36844">
    <property type="entry name" value="PROTEASE PRSW"/>
    <property type="match status" value="1"/>
</dbReference>
<dbReference type="InterPro" id="IPR026898">
    <property type="entry name" value="PrsW"/>
</dbReference>
<evidence type="ECO:0000313" key="3">
    <source>
        <dbReference type="Proteomes" id="UP001589748"/>
    </source>
</evidence>
<accession>A0ABV5LWT8</accession>
<dbReference type="Proteomes" id="UP001589748">
    <property type="component" value="Unassembled WGS sequence"/>
</dbReference>
<feature type="transmembrane region" description="Helical" evidence="1">
    <location>
        <begin position="127"/>
        <end position="148"/>
    </location>
</feature>
<feature type="transmembrane region" description="Helical" evidence="1">
    <location>
        <begin position="261"/>
        <end position="280"/>
    </location>
</feature>
<dbReference type="RefSeq" id="WP_380136776.1">
    <property type="nucleotide sequence ID" value="NZ_JBHLUI010000008.1"/>
</dbReference>
<feature type="transmembrane region" description="Helical" evidence="1">
    <location>
        <begin position="230"/>
        <end position="249"/>
    </location>
</feature>
<gene>
    <name evidence="2" type="ORF">ACFFVI_16480</name>
</gene>
<keyword evidence="2" id="KW-0482">Metalloprotease</keyword>
<keyword evidence="1" id="KW-0472">Membrane</keyword>
<feature type="transmembrane region" description="Helical" evidence="1">
    <location>
        <begin position="56"/>
        <end position="76"/>
    </location>
</feature>
<comment type="caution">
    <text evidence="2">The sequence shown here is derived from an EMBL/GenBank/DDBJ whole genome shotgun (WGS) entry which is preliminary data.</text>
</comment>